<feature type="transmembrane region" description="Helical" evidence="1">
    <location>
        <begin position="86"/>
        <end position="109"/>
    </location>
</feature>
<dbReference type="Proteomes" id="UP001139451">
    <property type="component" value="Unassembled WGS sequence"/>
</dbReference>
<evidence type="ECO:0000313" key="2">
    <source>
        <dbReference type="EMBL" id="MCP3730640.1"/>
    </source>
</evidence>
<keyword evidence="1" id="KW-0472">Membrane</keyword>
<name>A0A9X2HQC5_9SPHN</name>
<feature type="transmembrane region" description="Helical" evidence="1">
    <location>
        <begin position="121"/>
        <end position="143"/>
    </location>
</feature>
<reference evidence="2" key="1">
    <citation type="submission" date="2022-05" db="EMBL/GenBank/DDBJ databases">
        <title>Sphingomonas sp. strain MG17 Genome sequencing and assembly.</title>
        <authorList>
            <person name="Kim I."/>
        </authorList>
    </citation>
    <scope>NUCLEOTIDE SEQUENCE</scope>
    <source>
        <strain evidence="2">MG17</strain>
    </source>
</reference>
<keyword evidence="1" id="KW-1133">Transmembrane helix</keyword>
<dbReference type="AlphaFoldDB" id="A0A9X2HQC5"/>
<gene>
    <name evidence="2" type="ORF">M9978_09390</name>
</gene>
<comment type="caution">
    <text evidence="2">The sequence shown here is derived from an EMBL/GenBank/DDBJ whole genome shotgun (WGS) entry which is preliminary data.</text>
</comment>
<proteinExistence type="predicted"/>
<evidence type="ECO:0000313" key="3">
    <source>
        <dbReference type="Proteomes" id="UP001139451"/>
    </source>
</evidence>
<feature type="transmembrane region" description="Helical" evidence="1">
    <location>
        <begin position="46"/>
        <end position="74"/>
    </location>
</feature>
<dbReference type="RefSeq" id="WP_254292772.1">
    <property type="nucleotide sequence ID" value="NZ_JAMLDX010000006.1"/>
</dbReference>
<protein>
    <submittedName>
        <fullName evidence="2">Uncharacterized protein</fullName>
    </submittedName>
</protein>
<accession>A0A9X2HQC5</accession>
<evidence type="ECO:0000256" key="1">
    <source>
        <dbReference type="SAM" id="Phobius"/>
    </source>
</evidence>
<organism evidence="2 3">
    <name type="scientific">Sphingomonas tagetis</name>
    <dbReference type="NCBI Taxonomy" id="2949092"/>
    <lineage>
        <taxon>Bacteria</taxon>
        <taxon>Pseudomonadati</taxon>
        <taxon>Pseudomonadota</taxon>
        <taxon>Alphaproteobacteria</taxon>
        <taxon>Sphingomonadales</taxon>
        <taxon>Sphingomonadaceae</taxon>
        <taxon>Sphingomonas</taxon>
    </lineage>
</organism>
<feature type="transmembrane region" description="Helical" evidence="1">
    <location>
        <begin position="20"/>
        <end position="40"/>
    </location>
</feature>
<dbReference type="EMBL" id="JAMLDX010000006">
    <property type="protein sequence ID" value="MCP3730640.1"/>
    <property type="molecule type" value="Genomic_DNA"/>
</dbReference>
<sequence>MNEVTRAPCRYETTLDRVGLALATGGGLGSLAVLLLVIAGGQRDPLQWLTAAALGALFTTLAIAAVGAPVWLALHIAGYRRAWHAGALGAALAMILFVAGQTQGFGLFGLPGDSDTVLFRWLSALATSALLAAVAAGIAVAMWRVAYRPV</sequence>
<keyword evidence="3" id="KW-1185">Reference proteome</keyword>
<keyword evidence="1" id="KW-0812">Transmembrane</keyword>